<dbReference type="GO" id="GO:0006518">
    <property type="term" value="P:peptide metabolic process"/>
    <property type="evidence" value="ECO:0007669"/>
    <property type="project" value="TreeGrafter"/>
</dbReference>
<feature type="non-terminal residue" evidence="3">
    <location>
        <position position="1"/>
    </location>
</feature>
<name>A0A0B6ZAY5_9EUPU</name>
<protein>
    <recommendedName>
        <fullName evidence="2">Peptidase M14 domain-containing protein</fullName>
    </recommendedName>
</protein>
<accession>A0A0B6ZAY5</accession>
<dbReference type="InterPro" id="IPR050753">
    <property type="entry name" value="Peptidase_M14_domain"/>
</dbReference>
<dbReference type="Pfam" id="PF00246">
    <property type="entry name" value="Peptidase_M14"/>
    <property type="match status" value="1"/>
</dbReference>
<proteinExistence type="inferred from homology"/>
<dbReference type="PANTHER" id="PTHR11532">
    <property type="entry name" value="PROTEASE M14 CARBOXYPEPTIDASE"/>
    <property type="match status" value="1"/>
</dbReference>
<evidence type="ECO:0000256" key="1">
    <source>
        <dbReference type="ARBA" id="ARBA00005988"/>
    </source>
</evidence>
<organism evidence="3">
    <name type="scientific">Arion vulgaris</name>
    <dbReference type="NCBI Taxonomy" id="1028688"/>
    <lineage>
        <taxon>Eukaryota</taxon>
        <taxon>Metazoa</taxon>
        <taxon>Spiralia</taxon>
        <taxon>Lophotrochozoa</taxon>
        <taxon>Mollusca</taxon>
        <taxon>Gastropoda</taxon>
        <taxon>Heterobranchia</taxon>
        <taxon>Euthyneura</taxon>
        <taxon>Panpulmonata</taxon>
        <taxon>Eupulmonata</taxon>
        <taxon>Stylommatophora</taxon>
        <taxon>Helicina</taxon>
        <taxon>Arionoidea</taxon>
        <taxon>Arionidae</taxon>
        <taxon>Arion</taxon>
    </lineage>
</organism>
<comment type="similarity">
    <text evidence="1">Belongs to the peptidase M14 family.</text>
</comment>
<evidence type="ECO:0000313" key="3">
    <source>
        <dbReference type="EMBL" id="CEK65577.1"/>
    </source>
</evidence>
<dbReference type="GO" id="GO:0005615">
    <property type="term" value="C:extracellular space"/>
    <property type="evidence" value="ECO:0007669"/>
    <property type="project" value="TreeGrafter"/>
</dbReference>
<dbReference type="EMBL" id="HACG01018712">
    <property type="protein sequence ID" value="CEK65577.1"/>
    <property type="molecule type" value="Transcribed_RNA"/>
</dbReference>
<dbReference type="PANTHER" id="PTHR11532:SF84">
    <property type="entry name" value="CARBOXYPEPTIDASE M"/>
    <property type="match status" value="1"/>
</dbReference>
<dbReference type="SUPFAM" id="SSF53187">
    <property type="entry name" value="Zn-dependent exopeptidases"/>
    <property type="match status" value="1"/>
</dbReference>
<feature type="non-terminal residue" evidence="3">
    <location>
        <position position="180"/>
    </location>
</feature>
<dbReference type="AlphaFoldDB" id="A0A0B6ZAY5"/>
<dbReference type="Gene3D" id="3.40.630.10">
    <property type="entry name" value="Zn peptidases"/>
    <property type="match status" value="1"/>
</dbReference>
<dbReference type="GO" id="GO:0016485">
    <property type="term" value="P:protein processing"/>
    <property type="evidence" value="ECO:0007669"/>
    <property type="project" value="TreeGrafter"/>
</dbReference>
<dbReference type="GO" id="GO:0004181">
    <property type="term" value="F:metallocarboxypeptidase activity"/>
    <property type="evidence" value="ECO:0007669"/>
    <property type="project" value="InterPro"/>
</dbReference>
<gene>
    <name evidence="3" type="primary">ORF55501</name>
</gene>
<sequence>QYKQDDYIHQLLKEMRVYIVPAVNIDGSRLASSGTCEVGSGHTNTEGVDIDANFVDSEEYGGISEQAETKAVKKSLQLSSSSIVVNVRSGENVISYFGSVEKELATAFINGRELIKSKDFGCPDKTGKFPSAVVEYNSFFAHSGSLVSYASWYMHHAAVELNLGCCRYPDANQLTEIWNE</sequence>
<feature type="domain" description="Peptidase M14" evidence="2">
    <location>
        <begin position="1"/>
        <end position="180"/>
    </location>
</feature>
<dbReference type="InterPro" id="IPR000834">
    <property type="entry name" value="Peptidase_M14"/>
</dbReference>
<evidence type="ECO:0000259" key="2">
    <source>
        <dbReference type="Pfam" id="PF00246"/>
    </source>
</evidence>
<dbReference type="GO" id="GO:0008270">
    <property type="term" value="F:zinc ion binding"/>
    <property type="evidence" value="ECO:0007669"/>
    <property type="project" value="InterPro"/>
</dbReference>
<reference evidence="3" key="1">
    <citation type="submission" date="2014-12" db="EMBL/GenBank/DDBJ databases">
        <title>Insight into the proteome of Arion vulgaris.</title>
        <authorList>
            <person name="Aradska J."/>
            <person name="Bulat T."/>
            <person name="Smidak R."/>
            <person name="Sarate P."/>
            <person name="Gangsoo J."/>
            <person name="Sialana F."/>
            <person name="Bilban M."/>
            <person name="Lubec G."/>
        </authorList>
    </citation>
    <scope>NUCLEOTIDE SEQUENCE</scope>
    <source>
        <tissue evidence="3">Skin</tissue>
    </source>
</reference>